<keyword evidence="2" id="KW-1185">Reference proteome</keyword>
<name>A0ABY3XF52_9GAMM</name>
<sequence length="81" mass="9269">MQELIQPGDIYEDVFFHPCLCIGIDDTGFAWGISLIDGSYPRTTDLYKSGIRRLTIEQAWEWKTRGPQAIAADWDAEHPIE</sequence>
<accession>A0ABY3XF52</accession>
<gene>
    <name evidence="1" type="ORF">MOV92_03020</name>
</gene>
<evidence type="ECO:0000313" key="1">
    <source>
        <dbReference type="EMBL" id="UNP30268.1"/>
    </source>
</evidence>
<protein>
    <submittedName>
        <fullName evidence="1">Uncharacterized protein</fullName>
    </submittedName>
</protein>
<evidence type="ECO:0000313" key="2">
    <source>
        <dbReference type="Proteomes" id="UP000829194"/>
    </source>
</evidence>
<dbReference type="Proteomes" id="UP000829194">
    <property type="component" value="Chromosome"/>
</dbReference>
<organism evidence="1 2">
    <name type="scientific">Lysobacter gummosus</name>
    <dbReference type="NCBI Taxonomy" id="262324"/>
    <lineage>
        <taxon>Bacteria</taxon>
        <taxon>Pseudomonadati</taxon>
        <taxon>Pseudomonadota</taxon>
        <taxon>Gammaproteobacteria</taxon>
        <taxon>Lysobacterales</taxon>
        <taxon>Lysobacteraceae</taxon>
        <taxon>Lysobacter</taxon>
    </lineage>
</organism>
<reference evidence="1 2" key="1">
    <citation type="submission" date="2022-03" db="EMBL/GenBank/DDBJ databases">
        <title>Complete genome sequence of Lysobacter capsici VKM B-2533 and Lysobacter gummosus 10.1.1, promising sources of lytic agents.</title>
        <authorList>
            <person name="Tarlachkov S.V."/>
            <person name="Kudryakova I.V."/>
            <person name="Afoshin A.S."/>
            <person name="Leontyevskaya E.A."/>
            <person name="Leontyevskaya N.V."/>
        </authorList>
    </citation>
    <scope>NUCLEOTIDE SEQUENCE [LARGE SCALE GENOMIC DNA]</scope>
    <source>
        <strain evidence="1 2">10.1.1</strain>
    </source>
</reference>
<proteinExistence type="predicted"/>
<dbReference type="EMBL" id="CP093547">
    <property type="protein sequence ID" value="UNP30268.1"/>
    <property type="molecule type" value="Genomic_DNA"/>
</dbReference>
<dbReference type="RefSeq" id="WP_057941520.1">
    <property type="nucleotide sequence ID" value="NZ_CP011131.1"/>
</dbReference>